<gene>
    <name evidence="1" type="ORF">Moror_8805</name>
</gene>
<accession>V2WP21</accession>
<dbReference type="Proteomes" id="UP000017559">
    <property type="component" value="Unassembled WGS sequence"/>
</dbReference>
<dbReference type="EMBL" id="AWSO01001581">
    <property type="protein sequence ID" value="ESK83322.1"/>
    <property type="molecule type" value="Genomic_DNA"/>
</dbReference>
<evidence type="ECO:0000313" key="1">
    <source>
        <dbReference type="EMBL" id="ESK83322.1"/>
    </source>
</evidence>
<dbReference type="STRING" id="1381753.V2WP21"/>
<evidence type="ECO:0000313" key="2">
    <source>
        <dbReference type="Proteomes" id="UP000017559"/>
    </source>
</evidence>
<dbReference type="Pfam" id="PF02992">
    <property type="entry name" value="Transposase_21"/>
    <property type="match status" value="1"/>
</dbReference>
<reference evidence="1 2" key="1">
    <citation type="journal article" date="2014" name="BMC Genomics">
        <title>Genome and secretome analysis of the hemibiotrophic fungal pathogen, Moniliophthora roreri, which causes frosty pod rot disease of cacao: mechanisms of the biotrophic and necrotrophic phases.</title>
        <authorList>
            <person name="Meinhardt L.W."/>
            <person name="Costa G.G.L."/>
            <person name="Thomazella D.P.T."/>
            <person name="Teixeira P.J.P.L."/>
            <person name="Carazzolle M.F."/>
            <person name="Schuster S.C."/>
            <person name="Carlson J.E."/>
            <person name="Guiltinan M.J."/>
            <person name="Mieczkowski P."/>
            <person name="Farmer A."/>
            <person name="Ramaraj T."/>
            <person name="Crozier J."/>
            <person name="Davis R.E."/>
            <person name="Shao J."/>
            <person name="Melnick R.L."/>
            <person name="Pereira G.A.G."/>
            <person name="Bailey B.A."/>
        </authorList>
    </citation>
    <scope>NUCLEOTIDE SEQUENCE [LARGE SCALE GENOMIC DNA]</scope>
    <source>
        <strain evidence="1 2">MCA 2997</strain>
    </source>
</reference>
<dbReference type="PANTHER" id="PTHR46579:SF2">
    <property type="entry name" value="C2H2-TYPE DOMAIN-CONTAINING PROTEIN"/>
    <property type="match status" value="1"/>
</dbReference>
<dbReference type="AlphaFoldDB" id="V2WP21"/>
<sequence>MVSICEILYVDWFNPFQNKMQGKKVSCEAIILYCMNPLPEMRFLPKNTFFLCIIPGPNKPDPDTISHILKPMVKILHKLWCGKVFHMFRYPAGMEHRVIVVPLITDLLAIRLVSGFLSHSTMMYCSWCKLTENKREGLDYMNWEMRDAEEVIEQAAKWKGHTTQAHRKRQVKAMGVCWTPLYDLPYWNPVSHLILGFMHNTLEGILEKQNSLIQRKSLLRTLWRRFIANLRN</sequence>
<protein>
    <submittedName>
        <fullName evidence="1">Uncharacterized protein</fullName>
    </submittedName>
</protein>
<dbReference type="InterPro" id="IPR004242">
    <property type="entry name" value="Transposase_21"/>
</dbReference>
<keyword evidence="2" id="KW-1185">Reference proteome</keyword>
<proteinExistence type="predicted"/>
<dbReference type="PANTHER" id="PTHR46579">
    <property type="entry name" value="F5/8 TYPE C DOMAIN-CONTAINING PROTEIN-RELATED"/>
    <property type="match status" value="1"/>
</dbReference>
<dbReference type="HOGENOM" id="CLU_078867_1_0_1"/>
<dbReference type="OrthoDB" id="2998386at2759"/>
<dbReference type="KEGG" id="mrr:Moror_8805"/>
<name>V2WP21_MONRO</name>
<comment type="caution">
    <text evidence="1">The sequence shown here is derived from an EMBL/GenBank/DDBJ whole genome shotgun (WGS) entry which is preliminary data.</text>
</comment>
<organism evidence="1 2">
    <name type="scientific">Moniliophthora roreri (strain MCA 2997)</name>
    <name type="common">Cocoa frosty pod rot fungus</name>
    <name type="synonym">Crinipellis roreri</name>
    <dbReference type="NCBI Taxonomy" id="1381753"/>
    <lineage>
        <taxon>Eukaryota</taxon>
        <taxon>Fungi</taxon>
        <taxon>Dikarya</taxon>
        <taxon>Basidiomycota</taxon>
        <taxon>Agaricomycotina</taxon>
        <taxon>Agaricomycetes</taxon>
        <taxon>Agaricomycetidae</taxon>
        <taxon>Agaricales</taxon>
        <taxon>Marasmiineae</taxon>
        <taxon>Marasmiaceae</taxon>
        <taxon>Moniliophthora</taxon>
    </lineage>
</organism>